<dbReference type="PROSITE" id="PS50088">
    <property type="entry name" value="ANK_REPEAT"/>
    <property type="match status" value="1"/>
</dbReference>
<evidence type="ECO:0008006" key="4">
    <source>
        <dbReference type="Google" id="ProtNLM"/>
    </source>
</evidence>
<reference evidence="2" key="1">
    <citation type="journal article" date="2022" name="bioRxiv">
        <title>Deciphering the potential niche of two novel black yeast fungi from a biological soil crust based on their genomes, phenotypes, and melanin regulation.</title>
        <authorList>
            <consortium name="DOE Joint Genome Institute"/>
            <person name="Carr E.C."/>
            <person name="Barton Q."/>
            <person name="Grambo S."/>
            <person name="Sullivan M."/>
            <person name="Renfro C.M."/>
            <person name="Kuo A."/>
            <person name="Pangilinan J."/>
            <person name="Lipzen A."/>
            <person name="Keymanesh K."/>
            <person name="Savage E."/>
            <person name="Barry K."/>
            <person name="Grigoriev I.V."/>
            <person name="Riekhof W.R."/>
            <person name="Harris S.S."/>
        </authorList>
    </citation>
    <scope>NUCLEOTIDE SEQUENCE</scope>
    <source>
        <strain evidence="2">JF 03-4F</strain>
    </source>
</reference>
<keyword evidence="3" id="KW-1185">Reference proteome</keyword>
<dbReference type="AlphaFoldDB" id="A0AAN6E676"/>
<accession>A0AAN6E676</accession>
<feature type="repeat" description="ANK" evidence="1">
    <location>
        <begin position="274"/>
        <end position="306"/>
    </location>
</feature>
<comment type="caution">
    <text evidence="2">The sequence shown here is derived from an EMBL/GenBank/DDBJ whole genome shotgun (WGS) entry which is preliminary data.</text>
</comment>
<organism evidence="2 3">
    <name type="scientific">Exophiala viscosa</name>
    <dbReference type="NCBI Taxonomy" id="2486360"/>
    <lineage>
        <taxon>Eukaryota</taxon>
        <taxon>Fungi</taxon>
        <taxon>Dikarya</taxon>
        <taxon>Ascomycota</taxon>
        <taxon>Pezizomycotina</taxon>
        <taxon>Eurotiomycetes</taxon>
        <taxon>Chaetothyriomycetidae</taxon>
        <taxon>Chaetothyriales</taxon>
        <taxon>Herpotrichiellaceae</taxon>
        <taxon>Exophiala</taxon>
    </lineage>
</organism>
<name>A0AAN6E676_9EURO</name>
<dbReference type="EMBL" id="MU404350">
    <property type="protein sequence ID" value="KAI1617598.1"/>
    <property type="molecule type" value="Genomic_DNA"/>
</dbReference>
<evidence type="ECO:0000313" key="3">
    <source>
        <dbReference type="Proteomes" id="UP001203852"/>
    </source>
</evidence>
<keyword evidence="1" id="KW-0040">ANK repeat</keyword>
<evidence type="ECO:0000313" key="2">
    <source>
        <dbReference type="EMBL" id="KAI1617598.1"/>
    </source>
</evidence>
<dbReference type="InterPro" id="IPR036770">
    <property type="entry name" value="Ankyrin_rpt-contain_sf"/>
</dbReference>
<evidence type="ECO:0000256" key="1">
    <source>
        <dbReference type="PROSITE-ProRule" id="PRU00023"/>
    </source>
</evidence>
<sequence length="670" mass="76039">MAEVIDVVAAALEFTKVFLELKEISTSSAHAPEELHELIEELNLTDDILRTLAEQDALMSEYAPPMITQKCRESCKNAVEILKPLCIQLSKSIERSRWRGSLRTVLKDASIEKARRRIERAKSNLNLAQMATLSVMSTLNLQQHASTQTLVISAMIMASKLDNGDNVERRLCKPNVAQSTCTGTMDSHHQSCIFNSDTVAQIEKCPARRRSLWLGKRFEIIRDRAGGMSTFTFRTYNILPRDAPVFFLARRGDVAGLQALFQRRDGTIFDRDENGQTLLHHTWVSEQQSMLTFLLQQGCDINETDFWGHTCFYSFLMQPPALHTDTLHALTATSSIDVDPEIVYAAAKWQPLLLTNIVSMASPPWYSMDLATRLPAAYAGCRSSGSLDGFWCLLSQTHLDVSCLTGRIDQPEEVYVSLVERLARTMSAPPCPDLEGWRSLLRSAVELNGFGVAFKKHCSSPMLSYLGFSGSLLGHFYGSLSDLNHHRLSCRIQNWAREVLLAGQDLQTYGHWEQDLLLHTRPEYVMSGYGYWWYYAPIKVRLLNFVYGPSSEDWKIWASTSLDEHAGEFWQGVHFAEPVLAIPGSWPLTNPSHSVDLDLNNYVMSRRGRRRISRYLELTLAELETRFYYEYGSLSSAVEYNVQNGKKKKAERRQFHAKHGITPPYRELVS</sequence>
<dbReference type="SUPFAM" id="SSF48403">
    <property type="entry name" value="Ankyrin repeat"/>
    <property type="match status" value="1"/>
</dbReference>
<dbReference type="Gene3D" id="1.25.40.20">
    <property type="entry name" value="Ankyrin repeat-containing domain"/>
    <property type="match status" value="1"/>
</dbReference>
<gene>
    <name evidence="2" type="ORF">EDD36DRAFT_413314</name>
</gene>
<dbReference type="PROSITE" id="PS50297">
    <property type="entry name" value="ANK_REP_REGION"/>
    <property type="match status" value="1"/>
</dbReference>
<dbReference type="Proteomes" id="UP001203852">
    <property type="component" value="Unassembled WGS sequence"/>
</dbReference>
<proteinExistence type="predicted"/>
<protein>
    <recommendedName>
        <fullName evidence="4">NACHT-NTPase and P-loop NTPases N-terminal domain-containing protein</fullName>
    </recommendedName>
</protein>
<dbReference type="InterPro" id="IPR002110">
    <property type="entry name" value="Ankyrin_rpt"/>
</dbReference>